<comment type="caution">
    <text evidence="12">The sequence shown here is derived from an EMBL/GenBank/DDBJ whole genome shotgun (WGS) entry which is preliminary data.</text>
</comment>
<keyword evidence="8" id="KW-1015">Disulfide bond</keyword>
<dbReference type="OrthoDB" id="9944258at2759"/>
<comment type="similarity">
    <text evidence="3">Belongs to the SPP2 family.</text>
</comment>
<keyword evidence="6" id="KW-0597">Phosphoprotein</keyword>
<evidence type="ECO:0000256" key="7">
    <source>
        <dbReference type="ARBA" id="ARBA00022729"/>
    </source>
</evidence>
<keyword evidence="5" id="KW-0964">Secreted</keyword>
<evidence type="ECO:0000256" key="3">
    <source>
        <dbReference type="ARBA" id="ARBA00008576"/>
    </source>
</evidence>
<comment type="subcellular location">
    <subcellularLocation>
        <location evidence="2">Secreted</location>
    </subcellularLocation>
</comment>
<protein>
    <recommendedName>
        <fullName evidence="4">Secreted phosphoprotein 24</fullName>
    </recommendedName>
    <alternativeName>
        <fullName evidence="9">Secreted phosphoprotein 2</fullName>
    </alternativeName>
</protein>
<evidence type="ECO:0000256" key="10">
    <source>
        <dbReference type="SAM" id="MobiDB-lite"/>
    </source>
</evidence>
<feature type="signal peptide" evidence="11">
    <location>
        <begin position="1"/>
        <end position="18"/>
    </location>
</feature>
<feature type="compositionally biased region" description="Polar residues" evidence="10">
    <location>
        <begin position="171"/>
        <end position="181"/>
    </location>
</feature>
<proteinExistence type="inferred from homology"/>
<evidence type="ECO:0000256" key="5">
    <source>
        <dbReference type="ARBA" id="ARBA00022525"/>
    </source>
</evidence>
<evidence type="ECO:0000313" key="13">
    <source>
        <dbReference type="Proteomes" id="UP001046870"/>
    </source>
</evidence>
<gene>
    <name evidence="12" type="ORF">MATL_G00182340</name>
</gene>
<dbReference type="GO" id="GO:0046849">
    <property type="term" value="P:bone remodeling"/>
    <property type="evidence" value="ECO:0007669"/>
    <property type="project" value="InterPro"/>
</dbReference>
<reference evidence="12" key="1">
    <citation type="submission" date="2021-01" db="EMBL/GenBank/DDBJ databases">
        <authorList>
            <person name="Zahm M."/>
            <person name="Roques C."/>
            <person name="Cabau C."/>
            <person name="Klopp C."/>
            <person name="Donnadieu C."/>
            <person name="Jouanno E."/>
            <person name="Lampietro C."/>
            <person name="Louis A."/>
            <person name="Herpin A."/>
            <person name="Echchiki A."/>
            <person name="Berthelot C."/>
            <person name="Parey E."/>
            <person name="Roest-Crollius H."/>
            <person name="Braasch I."/>
            <person name="Postlethwait J."/>
            <person name="Bobe J."/>
            <person name="Montfort J."/>
            <person name="Bouchez O."/>
            <person name="Begum T."/>
            <person name="Mejri S."/>
            <person name="Adams A."/>
            <person name="Chen W.-J."/>
            <person name="Guiguen Y."/>
        </authorList>
    </citation>
    <scope>NUCLEOTIDE SEQUENCE</scope>
    <source>
        <strain evidence="12">YG-15Mar2019-1</strain>
        <tissue evidence="12">Brain</tissue>
    </source>
</reference>
<evidence type="ECO:0000256" key="1">
    <source>
        <dbReference type="ARBA" id="ARBA00002371"/>
    </source>
</evidence>
<organism evidence="12 13">
    <name type="scientific">Megalops atlanticus</name>
    <name type="common">Tarpon</name>
    <name type="synonym">Clupea gigantea</name>
    <dbReference type="NCBI Taxonomy" id="7932"/>
    <lineage>
        <taxon>Eukaryota</taxon>
        <taxon>Metazoa</taxon>
        <taxon>Chordata</taxon>
        <taxon>Craniata</taxon>
        <taxon>Vertebrata</taxon>
        <taxon>Euteleostomi</taxon>
        <taxon>Actinopterygii</taxon>
        <taxon>Neopterygii</taxon>
        <taxon>Teleostei</taxon>
        <taxon>Elopiformes</taxon>
        <taxon>Megalopidae</taxon>
        <taxon>Megalops</taxon>
    </lineage>
</organism>
<evidence type="ECO:0000256" key="2">
    <source>
        <dbReference type="ARBA" id="ARBA00004613"/>
    </source>
</evidence>
<dbReference type="PANTHER" id="PTHR15444:SF4">
    <property type="entry name" value="SECRETED PHOSPHOPROTEIN 24"/>
    <property type="match status" value="1"/>
</dbReference>
<evidence type="ECO:0000256" key="11">
    <source>
        <dbReference type="SAM" id="SignalP"/>
    </source>
</evidence>
<feature type="chain" id="PRO_5039198878" description="Secreted phosphoprotein 24" evidence="11">
    <location>
        <begin position="19"/>
        <end position="181"/>
    </location>
</feature>
<name>A0A9D3PMG7_MEGAT</name>
<dbReference type="Pfam" id="PF07448">
    <property type="entry name" value="Spp-24"/>
    <property type="match status" value="1"/>
</dbReference>
<dbReference type="AlphaFoldDB" id="A0A9D3PMG7"/>
<dbReference type="SUPFAM" id="SSF54403">
    <property type="entry name" value="Cystatin/monellin"/>
    <property type="match status" value="1"/>
</dbReference>
<dbReference type="GO" id="GO:0005576">
    <property type="term" value="C:extracellular region"/>
    <property type="evidence" value="ECO:0007669"/>
    <property type="project" value="UniProtKB-SubCell"/>
</dbReference>
<evidence type="ECO:0000256" key="6">
    <source>
        <dbReference type="ARBA" id="ARBA00022553"/>
    </source>
</evidence>
<keyword evidence="7 11" id="KW-0732">Signal</keyword>
<dbReference type="InterPro" id="IPR046350">
    <property type="entry name" value="Cystatin_sf"/>
</dbReference>
<dbReference type="EMBL" id="JAFDVH010000015">
    <property type="protein sequence ID" value="KAG7463972.1"/>
    <property type="molecule type" value="Genomic_DNA"/>
</dbReference>
<evidence type="ECO:0000256" key="4">
    <source>
        <dbReference type="ARBA" id="ARBA00020365"/>
    </source>
</evidence>
<evidence type="ECO:0000256" key="8">
    <source>
        <dbReference type="ARBA" id="ARBA00023157"/>
    </source>
</evidence>
<evidence type="ECO:0000313" key="12">
    <source>
        <dbReference type="EMBL" id="KAG7463972.1"/>
    </source>
</evidence>
<accession>A0A9D3PMG7</accession>
<dbReference type="Proteomes" id="UP001046870">
    <property type="component" value="Chromosome 15"/>
</dbReference>
<dbReference type="Gene3D" id="3.10.450.10">
    <property type="match status" value="1"/>
</dbReference>
<dbReference type="InterPro" id="IPR010892">
    <property type="entry name" value="Spp-24"/>
</dbReference>
<keyword evidence="13" id="KW-1185">Reference proteome</keyword>
<comment type="function">
    <text evidence="1">Could coordinate an aspect of bone turnover.</text>
</comment>
<feature type="region of interest" description="Disordered" evidence="10">
    <location>
        <begin position="154"/>
        <end position="181"/>
    </location>
</feature>
<sequence>MKLTVICLILLQFVCSSGLPLFPFDLSPLAERALNMSLARVNGQSTGLNLFRVTRSSVKRVIPVGMNMYDIMLNFGIRETVCPKSSGSDPIHCPFSQGYFVPTATCTSRVRLSGELSEILSLRCGRAGSSSSSSESSSGELMSMSMLGMNGQHGFLNKAPVTPPPKPRSNFAGNDLSNFLE</sequence>
<evidence type="ECO:0000256" key="9">
    <source>
        <dbReference type="ARBA" id="ARBA00029627"/>
    </source>
</evidence>
<dbReference type="PANTHER" id="PTHR15444">
    <property type="entry name" value="SECRETED PHOSPHOPROTEIN 24"/>
    <property type="match status" value="1"/>
</dbReference>